<sequence length="319" mass="37544">MLKQNNYFKSTLIKPKLKLCTESPFIVILVTSYVGHVELRSAHRRAMSADYLSSLNITRTFLLAKIPSNEKYITQEAIIDESNVFNDILQGSFYENYRNLTYKHLMGLEWASRECNKVSYILKIDDDTVFNIKKTYEFLKSLPKNDELLMGYILNYTLPKRNKQNKWYVTFDEYPRNIYPPYLSGWYYIISPKVASLICDEAMYNSFFWIDDIFVTGLLIESLGLKLKQLPDKYWLEYYEQLECCLRDMITKSIKCEYVIGPNGGRENLIVEFSEAYANCERWKNCTIRSDRDIKKACIVTKERTIFSNGQSEVLHINL</sequence>
<keyword evidence="13" id="KW-1185">Reference proteome</keyword>
<comment type="subcellular location">
    <subcellularLocation>
        <location evidence="1 11">Golgi apparatus membrane</location>
        <topology evidence="1 11">Single-pass type II membrane protein</topology>
    </subcellularLocation>
</comment>
<dbReference type="Pfam" id="PF01762">
    <property type="entry name" value="Galactosyl_T"/>
    <property type="match status" value="1"/>
</dbReference>
<gene>
    <name evidence="12" type="ORF">BINO364_LOCUS13582</name>
</gene>
<keyword evidence="5" id="KW-0812">Transmembrane</keyword>
<keyword evidence="7" id="KW-1133">Transmembrane helix</keyword>
<dbReference type="InterPro" id="IPR002659">
    <property type="entry name" value="Glyco_trans_31"/>
</dbReference>
<accession>A0A8J9YJR8</accession>
<dbReference type="GO" id="GO:0016758">
    <property type="term" value="F:hexosyltransferase activity"/>
    <property type="evidence" value="ECO:0007669"/>
    <property type="project" value="InterPro"/>
</dbReference>
<organism evidence="12 13">
    <name type="scientific">Brenthis ino</name>
    <name type="common">lesser marbled fritillary</name>
    <dbReference type="NCBI Taxonomy" id="405034"/>
    <lineage>
        <taxon>Eukaryota</taxon>
        <taxon>Metazoa</taxon>
        <taxon>Ecdysozoa</taxon>
        <taxon>Arthropoda</taxon>
        <taxon>Hexapoda</taxon>
        <taxon>Insecta</taxon>
        <taxon>Pterygota</taxon>
        <taxon>Neoptera</taxon>
        <taxon>Endopterygota</taxon>
        <taxon>Lepidoptera</taxon>
        <taxon>Glossata</taxon>
        <taxon>Ditrysia</taxon>
        <taxon>Papilionoidea</taxon>
        <taxon>Nymphalidae</taxon>
        <taxon>Heliconiinae</taxon>
        <taxon>Argynnini</taxon>
        <taxon>Brenthis</taxon>
    </lineage>
</organism>
<evidence type="ECO:0000256" key="3">
    <source>
        <dbReference type="ARBA" id="ARBA00022676"/>
    </source>
</evidence>
<keyword evidence="4" id="KW-0808">Transferase</keyword>
<comment type="similarity">
    <text evidence="2 11">Belongs to the glycosyltransferase 31 family.</text>
</comment>
<dbReference type="EC" id="2.4.1.-" evidence="11"/>
<dbReference type="OrthoDB" id="2139606at2759"/>
<evidence type="ECO:0000256" key="5">
    <source>
        <dbReference type="ARBA" id="ARBA00022692"/>
    </source>
</evidence>
<name>A0A8J9YJR8_9NEOP</name>
<dbReference type="EMBL" id="OV170227">
    <property type="protein sequence ID" value="CAH0728356.1"/>
    <property type="molecule type" value="Genomic_DNA"/>
</dbReference>
<evidence type="ECO:0000256" key="9">
    <source>
        <dbReference type="ARBA" id="ARBA00023136"/>
    </source>
</evidence>
<dbReference type="Gene3D" id="3.90.550.50">
    <property type="match status" value="1"/>
</dbReference>
<dbReference type="PANTHER" id="PTHR11214:SF235">
    <property type="entry name" value="HEXOSYLTRANSFERASE"/>
    <property type="match status" value="1"/>
</dbReference>
<keyword evidence="8 11" id="KW-0333">Golgi apparatus</keyword>
<evidence type="ECO:0000256" key="11">
    <source>
        <dbReference type="RuleBase" id="RU363063"/>
    </source>
</evidence>
<evidence type="ECO:0000256" key="1">
    <source>
        <dbReference type="ARBA" id="ARBA00004323"/>
    </source>
</evidence>
<feature type="non-terminal residue" evidence="12">
    <location>
        <position position="319"/>
    </location>
</feature>
<keyword evidence="9" id="KW-0472">Membrane</keyword>
<keyword evidence="6" id="KW-0735">Signal-anchor</keyword>
<dbReference type="FunFam" id="3.90.550.50:FF:000001">
    <property type="entry name" value="Hexosyltransferase"/>
    <property type="match status" value="1"/>
</dbReference>
<evidence type="ECO:0000256" key="8">
    <source>
        <dbReference type="ARBA" id="ARBA00023034"/>
    </source>
</evidence>
<evidence type="ECO:0000256" key="2">
    <source>
        <dbReference type="ARBA" id="ARBA00008661"/>
    </source>
</evidence>
<evidence type="ECO:0000256" key="6">
    <source>
        <dbReference type="ARBA" id="ARBA00022968"/>
    </source>
</evidence>
<evidence type="ECO:0000256" key="4">
    <source>
        <dbReference type="ARBA" id="ARBA00022679"/>
    </source>
</evidence>
<dbReference type="Proteomes" id="UP000838878">
    <property type="component" value="Chromosome 7"/>
</dbReference>
<evidence type="ECO:0000313" key="12">
    <source>
        <dbReference type="EMBL" id="CAH0728356.1"/>
    </source>
</evidence>
<dbReference type="GO" id="GO:0006493">
    <property type="term" value="P:protein O-linked glycosylation"/>
    <property type="evidence" value="ECO:0007669"/>
    <property type="project" value="TreeGrafter"/>
</dbReference>
<dbReference type="AlphaFoldDB" id="A0A8J9YJR8"/>
<evidence type="ECO:0000256" key="10">
    <source>
        <dbReference type="ARBA" id="ARBA00023180"/>
    </source>
</evidence>
<reference evidence="12" key="1">
    <citation type="submission" date="2021-12" db="EMBL/GenBank/DDBJ databases">
        <authorList>
            <person name="Martin H S."/>
        </authorList>
    </citation>
    <scope>NUCLEOTIDE SEQUENCE</scope>
</reference>
<evidence type="ECO:0000256" key="7">
    <source>
        <dbReference type="ARBA" id="ARBA00022989"/>
    </source>
</evidence>
<dbReference type="PANTHER" id="PTHR11214">
    <property type="entry name" value="BETA-1,3-N-ACETYLGLUCOSAMINYLTRANSFERASE"/>
    <property type="match status" value="1"/>
</dbReference>
<dbReference type="GO" id="GO:0000139">
    <property type="term" value="C:Golgi membrane"/>
    <property type="evidence" value="ECO:0007669"/>
    <property type="project" value="UniProtKB-SubCell"/>
</dbReference>
<keyword evidence="3 11" id="KW-0328">Glycosyltransferase</keyword>
<protein>
    <recommendedName>
        <fullName evidence="11">Hexosyltransferase</fullName>
        <ecNumber evidence="11">2.4.1.-</ecNumber>
    </recommendedName>
</protein>
<keyword evidence="10" id="KW-0325">Glycoprotein</keyword>
<evidence type="ECO:0000313" key="13">
    <source>
        <dbReference type="Proteomes" id="UP000838878"/>
    </source>
</evidence>
<proteinExistence type="inferred from homology"/>